<keyword evidence="2" id="KW-1185">Reference proteome</keyword>
<gene>
    <name evidence="1" type="ORF">AVEN_213014_1</name>
</gene>
<evidence type="ECO:0000313" key="2">
    <source>
        <dbReference type="Proteomes" id="UP000499080"/>
    </source>
</evidence>
<proteinExistence type="predicted"/>
<dbReference type="AlphaFoldDB" id="A0A4Y2UTR7"/>
<reference evidence="1 2" key="1">
    <citation type="journal article" date="2019" name="Sci. Rep.">
        <title>Orb-weaving spider Araneus ventricosus genome elucidates the spidroin gene catalogue.</title>
        <authorList>
            <person name="Kono N."/>
            <person name="Nakamura H."/>
            <person name="Ohtoshi R."/>
            <person name="Moran D.A.P."/>
            <person name="Shinohara A."/>
            <person name="Yoshida Y."/>
            <person name="Fujiwara M."/>
            <person name="Mori M."/>
            <person name="Tomita M."/>
            <person name="Arakawa K."/>
        </authorList>
    </citation>
    <scope>NUCLEOTIDE SEQUENCE [LARGE SCALE GENOMIC DNA]</scope>
</reference>
<comment type="caution">
    <text evidence="1">The sequence shown here is derived from an EMBL/GenBank/DDBJ whole genome shotgun (WGS) entry which is preliminary data.</text>
</comment>
<protein>
    <submittedName>
        <fullName evidence="1">Uncharacterized protein</fullName>
    </submittedName>
</protein>
<name>A0A4Y2UTR7_ARAVE</name>
<dbReference type="Proteomes" id="UP000499080">
    <property type="component" value="Unassembled WGS sequence"/>
</dbReference>
<dbReference type="EMBL" id="BGPR01040282">
    <property type="protein sequence ID" value="GBO16389.1"/>
    <property type="molecule type" value="Genomic_DNA"/>
</dbReference>
<sequence>MQLTAVGLSVSREHEEHGEVAVVPQRVHVVAHERAVLSRATARVAIAPGERLPAAAPVADQLTVVAVDGVRKQVGGPHVAANHVADA</sequence>
<organism evidence="1 2">
    <name type="scientific">Araneus ventricosus</name>
    <name type="common">Orbweaver spider</name>
    <name type="synonym">Epeira ventricosa</name>
    <dbReference type="NCBI Taxonomy" id="182803"/>
    <lineage>
        <taxon>Eukaryota</taxon>
        <taxon>Metazoa</taxon>
        <taxon>Ecdysozoa</taxon>
        <taxon>Arthropoda</taxon>
        <taxon>Chelicerata</taxon>
        <taxon>Arachnida</taxon>
        <taxon>Araneae</taxon>
        <taxon>Araneomorphae</taxon>
        <taxon>Entelegynae</taxon>
        <taxon>Araneoidea</taxon>
        <taxon>Araneidae</taxon>
        <taxon>Araneus</taxon>
    </lineage>
</organism>
<accession>A0A4Y2UTR7</accession>
<evidence type="ECO:0000313" key="1">
    <source>
        <dbReference type="EMBL" id="GBO16389.1"/>
    </source>
</evidence>